<sequence length="76" mass="8907">MLPLSSLNLRFVYLVNQQVCGPTFVNINRLQIVLDSYRHKWIQIPKNLHPTIQASTPSPMKQLRVYFFMQQTESGM</sequence>
<evidence type="ECO:0000313" key="1">
    <source>
        <dbReference type="EMBL" id="KAA8550332.1"/>
    </source>
</evidence>
<name>A0A5J5C8K8_9ASTE</name>
<proteinExistence type="predicted"/>
<organism evidence="1 2">
    <name type="scientific">Nyssa sinensis</name>
    <dbReference type="NCBI Taxonomy" id="561372"/>
    <lineage>
        <taxon>Eukaryota</taxon>
        <taxon>Viridiplantae</taxon>
        <taxon>Streptophyta</taxon>
        <taxon>Embryophyta</taxon>
        <taxon>Tracheophyta</taxon>
        <taxon>Spermatophyta</taxon>
        <taxon>Magnoliopsida</taxon>
        <taxon>eudicotyledons</taxon>
        <taxon>Gunneridae</taxon>
        <taxon>Pentapetalae</taxon>
        <taxon>asterids</taxon>
        <taxon>Cornales</taxon>
        <taxon>Nyssaceae</taxon>
        <taxon>Nyssa</taxon>
    </lineage>
</organism>
<evidence type="ECO:0000313" key="2">
    <source>
        <dbReference type="Proteomes" id="UP000325577"/>
    </source>
</evidence>
<dbReference type="AlphaFoldDB" id="A0A5J5C8K8"/>
<dbReference type="EMBL" id="CM018031">
    <property type="protein sequence ID" value="KAA8550332.1"/>
    <property type="molecule type" value="Genomic_DNA"/>
</dbReference>
<gene>
    <name evidence="1" type="ORF">F0562_002016</name>
</gene>
<keyword evidence="2" id="KW-1185">Reference proteome</keyword>
<reference evidence="1 2" key="1">
    <citation type="submission" date="2019-09" db="EMBL/GenBank/DDBJ databases">
        <title>A chromosome-level genome assembly of the Chinese tupelo Nyssa sinensis.</title>
        <authorList>
            <person name="Yang X."/>
            <person name="Kang M."/>
            <person name="Yang Y."/>
            <person name="Xiong H."/>
            <person name="Wang M."/>
            <person name="Zhang Z."/>
            <person name="Wang Z."/>
            <person name="Wu H."/>
            <person name="Ma T."/>
            <person name="Liu J."/>
            <person name="Xi Z."/>
        </authorList>
    </citation>
    <scope>NUCLEOTIDE SEQUENCE [LARGE SCALE GENOMIC DNA]</scope>
    <source>
        <strain evidence="1">J267</strain>
        <tissue evidence="1">Leaf</tissue>
    </source>
</reference>
<dbReference type="Proteomes" id="UP000325577">
    <property type="component" value="Linkage Group LG0"/>
</dbReference>
<protein>
    <submittedName>
        <fullName evidence="1">Uncharacterized protein</fullName>
    </submittedName>
</protein>
<accession>A0A5J5C8K8</accession>